<name>A0ABU4FVD0_9BACL</name>
<protein>
    <recommendedName>
        <fullName evidence="3">Group-specific protein</fullName>
    </recommendedName>
</protein>
<dbReference type="EMBL" id="JAUBDH010000001">
    <property type="protein sequence ID" value="MDW0108661.1"/>
    <property type="molecule type" value="Genomic_DNA"/>
</dbReference>
<reference evidence="1 2" key="1">
    <citation type="submission" date="2023-06" db="EMBL/GenBank/DDBJ databases">
        <title>Sporosarcina sp. nov., isolated from Korean traditional fermented seafood 'Jeotgal'.</title>
        <authorList>
            <person name="Yang A.-I."/>
            <person name="Shin N.-R."/>
        </authorList>
    </citation>
    <scope>NUCLEOTIDE SEQUENCE [LARGE SCALE GENOMIC DNA]</scope>
    <source>
        <strain evidence="1 2">KCTC3840</strain>
    </source>
</reference>
<evidence type="ECO:0000313" key="1">
    <source>
        <dbReference type="EMBL" id="MDW0108661.1"/>
    </source>
</evidence>
<keyword evidence="2" id="KW-1185">Reference proteome</keyword>
<sequence length="128" mass="15349">MFKSLSPNLKSSITRSITQTFEQYMTEIEWNPDRYDMADFMKRWSEYITKKALWYEKIPNDIKHSPKFHEETATRINEVIQKILSEPPSEEQIVTIQKMQEEHNTRYGYDCKAEAAFVEAELNKRYKS</sequence>
<evidence type="ECO:0008006" key="3">
    <source>
        <dbReference type="Google" id="ProtNLM"/>
    </source>
</evidence>
<comment type="caution">
    <text evidence="1">The sequence shown here is derived from an EMBL/GenBank/DDBJ whole genome shotgun (WGS) entry which is preliminary data.</text>
</comment>
<dbReference type="Proteomes" id="UP001280629">
    <property type="component" value="Unassembled WGS sequence"/>
</dbReference>
<proteinExistence type="predicted"/>
<organism evidence="1 2">
    <name type="scientific">Sporosarcina aquimarina</name>
    <dbReference type="NCBI Taxonomy" id="114975"/>
    <lineage>
        <taxon>Bacteria</taxon>
        <taxon>Bacillati</taxon>
        <taxon>Bacillota</taxon>
        <taxon>Bacilli</taxon>
        <taxon>Bacillales</taxon>
        <taxon>Caryophanaceae</taxon>
        <taxon>Sporosarcina</taxon>
    </lineage>
</organism>
<gene>
    <name evidence="1" type="ORF">QT716_01210</name>
</gene>
<evidence type="ECO:0000313" key="2">
    <source>
        <dbReference type="Proteomes" id="UP001280629"/>
    </source>
</evidence>
<accession>A0ABU4FVD0</accession>